<accession>A0AAF1BHD3</accession>
<dbReference type="EMBL" id="CP093351">
    <property type="protein sequence ID" value="WOH14541.1"/>
    <property type="molecule type" value="Genomic_DNA"/>
</dbReference>
<evidence type="ECO:0000313" key="2">
    <source>
        <dbReference type="Proteomes" id="UP000077755"/>
    </source>
</evidence>
<protein>
    <submittedName>
        <fullName evidence="1">Uncharacterized protein</fullName>
    </submittedName>
</protein>
<proteinExistence type="predicted"/>
<gene>
    <name evidence="1" type="ORF">DCAR_0934060</name>
</gene>
<evidence type="ECO:0000313" key="1">
    <source>
        <dbReference type="EMBL" id="WOH14541.1"/>
    </source>
</evidence>
<reference evidence="1" key="2">
    <citation type="submission" date="2022-03" db="EMBL/GenBank/DDBJ databases">
        <title>Draft title - Genomic analysis of global carrot germplasm unveils the trajectory of domestication and the origin of high carotenoid orange carrot.</title>
        <authorList>
            <person name="Iorizzo M."/>
            <person name="Ellison S."/>
            <person name="Senalik D."/>
            <person name="Macko-Podgorni A."/>
            <person name="Grzebelus D."/>
            <person name="Bostan H."/>
            <person name="Rolling W."/>
            <person name="Curaba J."/>
            <person name="Simon P."/>
        </authorList>
    </citation>
    <scope>NUCLEOTIDE SEQUENCE</scope>
    <source>
        <tissue evidence="1">Leaf</tissue>
    </source>
</reference>
<sequence length="40" mass="4733">MCSRNDIIRKLVGYQYVVFLSRAMAWQQLVHSNRIMGSFL</sequence>
<dbReference type="Proteomes" id="UP000077755">
    <property type="component" value="Chromosome 9"/>
</dbReference>
<dbReference type="AlphaFoldDB" id="A0AAF1BHD3"/>
<reference evidence="1" key="1">
    <citation type="journal article" date="2016" name="Nat. Genet.">
        <title>A high-quality carrot genome assembly provides new insights into carotenoid accumulation and asterid genome evolution.</title>
        <authorList>
            <person name="Iorizzo M."/>
            <person name="Ellison S."/>
            <person name="Senalik D."/>
            <person name="Zeng P."/>
            <person name="Satapoomin P."/>
            <person name="Huang J."/>
            <person name="Bowman M."/>
            <person name="Iovene M."/>
            <person name="Sanseverino W."/>
            <person name="Cavagnaro P."/>
            <person name="Yildiz M."/>
            <person name="Macko-Podgorni A."/>
            <person name="Moranska E."/>
            <person name="Grzebelus E."/>
            <person name="Grzebelus D."/>
            <person name="Ashrafi H."/>
            <person name="Zheng Z."/>
            <person name="Cheng S."/>
            <person name="Spooner D."/>
            <person name="Van Deynze A."/>
            <person name="Simon P."/>
        </authorList>
    </citation>
    <scope>NUCLEOTIDE SEQUENCE</scope>
    <source>
        <tissue evidence="1">Leaf</tissue>
    </source>
</reference>
<organism evidence="1 2">
    <name type="scientific">Daucus carota subsp. sativus</name>
    <name type="common">Carrot</name>
    <dbReference type="NCBI Taxonomy" id="79200"/>
    <lineage>
        <taxon>Eukaryota</taxon>
        <taxon>Viridiplantae</taxon>
        <taxon>Streptophyta</taxon>
        <taxon>Embryophyta</taxon>
        <taxon>Tracheophyta</taxon>
        <taxon>Spermatophyta</taxon>
        <taxon>Magnoliopsida</taxon>
        <taxon>eudicotyledons</taxon>
        <taxon>Gunneridae</taxon>
        <taxon>Pentapetalae</taxon>
        <taxon>asterids</taxon>
        <taxon>campanulids</taxon>
        <taxon>Apiales</taxon>
        <taxon>Apiaceae</taxon>
        <taxon>Apioideae</taxon>
        <taxon>Scandiceae</taxon>
        <taxon>Daucinae</taxon>
        <taxon>Daucus</taxon>
        <taxon>Daucus sect. Daucus</taxon>
    </lineage>
</organism>
<name>A0AAF1BHD3_DAUCS</name>
<keyword evidence="2" id="KW-1185">Reference proteome</keyword>